<protein>
    <recommendedName>
        <fullName evidence="2">HMA domain-containing protein</fullName>
    </recommendedName>
</protein>
<keyword evidence="1" id="KW-0472">Membrane</keyword>
<dbReference type="AlphaFoldDB" id="A0A1F4UJC6"/>
<feature type="transmembrane region" description="Helical" evidence="1">
    <location>
        <begin position="121"/>
        <end position="144"/>
    </location>
</feature>
<accession>A0A1F4UJC6</accession>
<evidence type="ECO:0000313" key="3">
    <source>
        <dbReference type="EMBL" id="OGC45026.1"/>
    </source>
</evidence>
<comment type="caution">
    <text evidence="3">The sequence shown here is derived from an EMBL/GenBank/DDBJ whole genome shotgun (WGS) entry which is preliminary data.</text>
</comment>
<feature type="transmembrane region" description="Helical" evidence="1">
    <location>
        <begin position="232"/>
        <end position="254"/>
    </location>
</feature>
<dbReference type="PANTHER" id="PTHR42208:SF1">
    <property type="entry name" value="HEAVY METAL TRANSPORTER"/>
    <property type="match status" value="1"/>
</dbReference>
<dbReference type="Pfam" id="PF13386">
    <property type="entry name" value="DsbD_2"/>
    <property type="match status" value="1"/>
</dbReference>
<dbReference type="Gene3D" id="3.30.70.100">
    <property type="match status" value="1"/>
</dbReference>
<evidence type="ECO:0000259" key="2">
    <source>
        <dbReference type="PROSITE" id="PS50846"/>
    </source>
</evidence>
<feature type="transmembrane region" description="Helical" evidence="1">
    <location>
        <begin position="190"/>
        <end position="211"/>
    </location>
</feature>
<dbReference type="CDD" id="cd00371">
    <property type="entry name" value="HMA"/>
    <property type="match status" value="1"/>
</dbReference>
<feature type="transmembrane region" description="Helical" evidence="1">
    <location>
        <begin position="302"/>
        <end position="320"/>
    </location>
</feature>
<reference evidence="3 4" key="1">
    <citation type="journal article" date="2016" name="Nat. Commun.">
        <title>Thousands of microbial genomes shed light on interconnected biogeochemical processes in an aquifer system.</title>
        <authorList>
            <person name="Anantharaman K."/>
            <person name="Brown C.T."/>
            <person name="Hug L.A."/>
            <person name="Sharon I."/>
            <person name="Castelle C.J."/>
            <person name="Probst A.J."/>
            <person name="Thomas B.C."/>
            <person name="Singh A."/>
            <person name="Wilkins M.J."/>
            <person name="Karaoz U."/>
            <person name="Brodie E.L."/>
            <person name="Williams K.H."/>
            <person name="Hubbard S.S."/>
            <person name="Banfield J.F."/>
        </authorList>
    </citation>
    <scope>NUCLEOTIDE SEQUENCE [LARGE SCALE GENOMIC DNA]</scope>
</reference>
<proteinExistence type="predicted"/>
<gene>
    <name evidence="3" type="ORF">A2400_02770</name>
</gene>
<dbReference type="InterPro" id="IPR039447">
    <property type="entry name" value="UreH-like_TM_dom"/>
</dbReference>
<dbReference type="EMBL" id="MEUN01000038">
    <property type="protein sequence ID" value="OGC45026.1"/>
    <property type="molecule type" value="Genomic_DNA"/>
</dbReference>
<evidence type="ECO:0000256" key="1">
    <source>
        <dbReference type="SAM" id="Phobius"/>
    </source>
</evidence>
<feature type="transmembrane region" description="Helical" evidence="1">
    <location>
        <begin position="266"/>
        <end position="290"/>
    </location>
</feature>
<dbReference type="InterPro" id="IPR006121">
    <property type="entry name" value="HMA_dom"/>
</dbReference>
<dbReference type="Proteomes" id="UP000177434">
    <property type="component" value="Unassembled WGS sequence"/>
</dbReference>
<keyword evidence="1" id="KW-1133">Transmembrane helix</keyword>
<feature type="domain" description="HMA" evidence="2">
    <location>
        <begin position="2"/>
        <end position="71"/>
    </location>
</feature>
<dbReference type="SUPFAM" id="SSF55008">
    <property type="entry name" value="HMA, heavy metal-associated domain"/>
    <property type="match status" value="1"/>
</dbReference>
<sequence length="333" mass="36887">MEKQNYCVQGMHCKTCEVYIESQFKDIKGVSDIKTDSEKQTLSFTVREGFNSEKIVEEINKKIKDSGYKIDKKIKKESSDNSNIPLAFTIALFIIFLFAGLQSIGIRENLFSAELTLPMVFVLGLIASVSSCMAIVGALVLSFSSLIAKKEHFKSSMTIFHISRLISFFILGGVLGVLGSLILLTPDIQLIVNIFLFIVMVLLSLDMLNIFPISSITLPKGISQRIFNTKKVGYIFTPVLFGLATFFLPCGFTQSMQIQSILAGDFLQGALTMLMFALGTLPVLIAISFSSKIFTKSSWKDLFFKVSGFLVLFFAIYNLYGALVANGIIEPII</sequence>
<keyword evidence="1" id="KW-0812">Transmembrane</keyword>
<dbReference type="PROSITE" id="PS50846">
    <property type="entry name" value="HMA_2"/>
    <property type="match status" value="1"/>
</dbReference>
<evidence type="ECO:0000313" key="4">
    <source>
        <dbReference type="Proteomes" id="UP000177434"/>
    </source>
</evidence>
<dbReference type="Pfam" id="PF00403">
    <property type="entry name" value="HMA"/>
    <property type="match status" value="1"/>
</dbReference>
<dbReference type="PANTHER" id="PTHR42208">
    <property type="entry name" value="HEAVY METAL TRANSPORTER-RELATED"/>
    <property type="match status" value="1"/>
</dbReference>
<feature type="transmembrane region" description="Helical" evidence="1">
    <location>
        <begin position="165"/>
        <end position="184"/>
    </location>
</feature>
<organism evidence="3 4">
    <name type="scientific">candidate division WS6 bacterium RIFOXYB1_FULL_33_14</name>
    <dbReference type="NCBI Taxonomy" id="1817896"/>
    <lineage>
        <taxon>Bacteria</taxon>
        <taxon>Candidatus Dojkabacteria</taxon>
    </lineage>
</organism>
<feature type="transmembrane region" description="Helical" evidence="1">
    <location>
        <begin position="82"/>
        <end position="101"/>
    </location>
</feature>
<dbReference type="InterPro" id="IPR036163">
    <property type="entry name" value="HMA_dom_sf"/>
</dbReference>
<name>A0A1F4UJC6_9BACT</name>
<dbReference type="GO" id="GO:0046872">
    <property type="term" value="F:metal ion binding"/>
    <property type="evidence" value="ECO:0007669"/>
    <property type="project" value="InterPro"/>
</dbReference>